<dbReference type="NCBIfam" id="TIGR00687">
    <property type="entry name" value="pyridox_kin"/>
    <property type="match status" value="1"/>
</dbReference>
<feature type="domain" description="Pyridoxamine kinase/Phosphomethylpyrimidine kinase" evidence="8">
    <location>
        <begin position="115"/>
        <end position="197"/>
    </location>
</feature>
<dbReference type="AlphaFoldDB" id="A0A6G1GZI6"/>
<evidence type="ECO:0000256" key="4">
    <source>
        <dbReference type="ARBA" id="ARBA00022741"/>
    </source>
</evidence>
<evidence type="ECO:0000256" key="1">
    <source>
        <dbReference type="ARBA" id="ARBA00008805"/>
    </source>
</evidence>
<reference evidence="9" key="1">
    <citation type="journal article" date="2020" name="Stud. Mycol.">
        <title>101 Dothideomycetes genomes: a test case for predicting lifestyles and emergence of pathogens.</title>
        <authorList>
            <person name="Haridas S."/>
            <person name="Albert R."/>
            <person name="Binder M."/>
            <person name="Bloem J."/>
            <person name="Labutti K."/>
            <person name="Salamov A."/>
            <person name="Andreopoulos B."/>
            <person name="Baker S."/>
            <person name="Barry K."/>
            <person name="Bills G."/>
            <person name="Bluhm B."/>
            <person name="Cannon C."/>
            <person name="Castanera R."/>
            <person name="Culley D."/>
            <person name="Daum C."/>
            <person name="Ezra D."/>
            <person name="Gonzalez J."/>
            <person name="Henrissat B."/>
            <person name="Kuo A."/>
            <person name="Liang C."/>
            <person name="Lipzen A."/>
            <person name="Lutzoni F."/>
            <person name="Magnuson J."/>
            <person name="Mondo S."/>
            <person name="Nolan M."/>
            <person name="Ohm R."/>
            <person name="Pangilinan J."/>
            <person name="Park H.-J."/>
            <person name="Ramirez L."/>
            <person name="Alfaro M."/>
            <person name="Sun H."/>
            <person name="Tritt A."/>
            <person name="Yoshinaga Y."/>
            <person name="Zwiers L.-H."/>
            <person name="Turgeon B."/>
            <person name="Goodwin S."/>
            <person name="Spatafora J."/>
            <person name="Crous P."/>
            <person name="Grigoriev I."/>
        </authorList>
    </citation>
    <scope>NUCLEOTIDE SEQUENCE</scope>
    <source>
        <strain evidence="9">CBS 113979</strain>
    </source>
</reference>
<organism evidence="9 10">
    <name type="scientific">Aulographum hederae CBS 113979</name>
    <dbReference type="NCBI Taxonomy" id="1176131"/>
    <lineage>
        <taxon>Eukaryota</taxon>
        <taxon>Fungi</taxon>
        <taxon>Dikarya</taxon>
        <taxon>Ascomycota</taxon>
        <taxon>Pezizomycotina</taxon>
        <taxon>Dothideomycetes</taxon>
        <taxon>Pleosporomycetidae</taxon>
        <taxon>Aulographales</taxon>
        <taxon>Aulographaceae</taxon>
    </lineage>
</organism>
<dbReference type="InterPro" id="IPR013749">
    <property type="entry name" value="PM/HMP-P_kinase-1"/>
</dbReference>
<dbReference type="SUPFAM" id="SSF53613">
    <property type="entry name" value="Ribokinase-like"/>
    <property type="match status" value="1"/>
</dbReference>
<evidence type="ECO:0000313" key="9">
    <source>
        <dbReference type="EMBL" id="KAF1986207.1"/>
    </source>
</evidence>
<dbReference type="EC" id="2.7.1.35" evidence="2"/>
<dbReference type="OrthoDB" id="2104723at2759"/>
<dbReference type="GO" id="GO:0005829">
    <property type="term" value="C:cytosol"/>
    <property type="evidence" value="ECO:0007669"/>
    <property type="project" value="TreeGrafter"/>
</dbReference>
<dbReference type="CDD" id="cd01173">
    <property type="entry name" value="pyridoxal_pyridoxamine_kinase"/>
    <property type="match status" value="1"/>
</dbReference>
<keyword evidence="10" id="KW-1185">Reference proteome</keyword>
<dbReference type="Gene3D" id="3.40.1190.20">
    <property type="match status" value="1"/>
</dbReference>
<name>A0A6G1GZI6_9PEZI</name>
<evidence type="ECO:0000256" key="5">
    <source>
        <dbReference type="ARBA" id="ARBA00022777"/>
    </source>
</evidence>
<protein>
    <recommendedName>
        <fullName evidence="2">pyridoxal kinase</fullName>
        <ecNumber evidence="2">2.7.1.35</ecNumber>
    </recommendedName>
</protein>
<evidence type="ECO:0000259" key="8">
    <source>
        <dbReference type="Pfam" id="PF08543"/>
    </source>
</evidence>
<evidence type="ECO:0000256" key="7">
    <source>
        <dbReference type="SAM" id="MobiDB-lite"/>
    </source>
</evidence>
<keyword evidence="3" id="KW-0808">Transferase</keyword>
<sequence>MSSQVVPETSVLAIASHVVYGYVGNTMATFVMQSLGCEVSAINTVHFSNHTAYKQVKGRKTPADEILELYEGLRQSHLNEFDVLLSGYISSAEAVRTVGKIGRELKLNKATKPGSFFWVLDPVMGDQGRIYIPEDCVPAYKSLVRDADLILPNQFEAELLSNTKINTLTDIATAIDRLHKLYQVPHIIITSIRLPSASETPSATQPSHPDPETLTIIGSTSTTSHTPRLFRIDVPALPAFFSGTGDMFAALTVARLREAVF</sequence>
<keyword evidence="6" id="KW-0067">ATP-binding</keyword>
<feature type="compositionally biased region" description="Polar residues" evidence="7">
    <location>
        <begin position="197"/>
        <end position="207"/>
    </location>
</feature>
<accession>A0A6G1GZI6</accession>
<dbReference type="InterPro" id="IPR004625">
    <property type="entry name" value="PyrdxlKinase"/>
</dbReference>
<feature type="non-terminal residue" evidence="9">
    <location>
        <position position="261"/>
    </location>
</feature>
<dbReference type="Proteomes" id="UP000800041">
    <property type="component" value="Unassembled WGS sequence"/>
</dbReference>
<dbReference type="PANTHER" id="PTHR10534">
    <property type="entry name" value="PYRIDOXAL KINASE"/>
    <property type="match status" value="1"/>
</dbReference>
<dbReference type="Pfam" id="PF08543">
    <property type="entry name" value="Phos_pyr_kin"/>
    <property type="match status" value="1"/>
</dbReference>
<dbReference type="GO" id="GO:0005524">
    <property type="term" value="F:ATP binding"/>
    <property type="evidence" value="ECO:0007669"/>
    <property type="project" value="UniProtKB-KW"/>
</dbReference>
<dbReference type="PANTHER" id="PTHR10534:SF2">
    <property type="entry name" value="PYRIDOXAL KINASE"/>
    <property type="match status" value="1"/>
</dbReference>
<evidence type="ECO:0000256" key="3">
    <source>
        <dbReference type="ARBA" id="ARBA00022679"/>
    </source>
</evidence>
<gene>
    <name evidence="9" type="ORF">K402DRAFT_421421</name>
</gene>
<keyword evidence="5 9" id="KW-0418">Kinase</keyword>
<feature type="region of interest" description="Disordered" evidence="7">
    <location>
        <begin position="197"/>
        <end position="221"/>
    </location>
</feature>
<dbReference type="EMBL" id="ML977158">
    <property type="protein sequence ID" value="KAF1986207.1"/>
    <property type="molecule type" value="Genomic_DNA"/>
</dbReference>
<dbReference type="GO" id="GO:0009443">
    <property type="term" value="P:pyridoxal 5'-phosphate salvage"/>
    <property type="evidence" value="ECO:0007669"/>
    <property type="project" value="InterPro"/>
</dbReference>
<keyword evidence="4" id="KW-0547">Nucleotide-binding</keyword>
<evidence type="ECO:0000256" key="6">
    <source>
        <dbReference type="ARBA" id="ARBA00022840"/>
    </source>
</evidence>
<evidence type="ECO:0000313" key="10">
    <source>
        <dbReference type="Proteomes" id="UP000800041"/>
    </source>
</evidence>
<comment type="similarity">
    <text evidence="1">Belongs to the pyridoxine kinase family.</text>
</comment>
<dbReference type="GO" id="GO:0008478">
    <property type="term" value="F:pyridoxal kinase activity"/>
    <property type="evidence" value="ECO:0007669"/>
    <property type="project" value="UniProtKB-EC"/>
</dbReference>
<evidence type="ECO:0000256" key="2">
    <source>
        <dbReference type="ARBA" id="ARBA00012104"/>
    </source>
</evidence>
<dbReference type="InterPro" id="IPR029056">
    <property type="entry name" value="Ribokinase-like"/>
</dbReference>
<proteinExistence type="inferred from homology"/>